<dbReference type="InterPro" id="IPR017896">
    <property type="entry name" value="4Fe4S_Fe-S-bd"/>
</dbReference>
<evidence type="ECO:0000256" key="2">
    <source>
        <dbReference type="ARBA" id="ARBA00022723"/>
    </source>
</evidence>
<dbReference type="PROSITE" id="PS51379">
    <property type="entry name" value="4FE4S_FER_2"/>
    <property type="match status" value="2"/>
</dbReference>
<dbReference type="InterPro" id="IPR017900">
    <property type="entry name" value="4Fe4S_Fe_S_CS"/>
</dbReference>
<dbReference type="InterPro" id="IPR050572">
    <property type="entry name" value="Fe-S_Ferredoxin"/>
</dbReference>
<evidence type="ECO:0000256" key="3">
    <source>
        <dbReference type="ARBA" id="ARBA00023004"/>
    </source>
</evidence>
<gene>
    <name evidence="6" type="ORF">H4684_002142</name>
</gene>
<keyword evidence="1" id="KW-0004">4Fe-4S</keyword>
<keyword evidence="6" id="KW-0670">Pyruvate</keyword>
<comment type="caution">
    <text evidence="6">The sequence shown here is derived from an EMBL/GenBank/DDBJ whole genome shotgun (WGS) entry which is preliminary data.</text>
</comment>
<evidence type="ECO:0000256" key="1">
    <source>
        <dbReference type="ARBA" id="ARBA00022485"/>
    </source>
</evidence>
<dbReference type="Gene3D" id="3.30.70.20">
    <property type="match status" value="2"/>
</dbReference>
<sequence length="62" mass="6824">MYFSARVDNDRCIGCKLCITACPEPNVIAFLPEQKLVVVKESRCKGCGLCVTVCQKEALEVT</sequence>
<keyword evidence="4" id="KW-0411">Iron-sulfur</keyword>
<protein>
    <submittedName>
        <fullName evidence="6">Pyruvate/2-oxoacid:ferredoxin oxidoreductase delta subunit</fullName>
    </submittedName>
</protein>
<dbReference type="PANTHER" id="PTHR43687">
    <property type="entry name" value="ADENYLYLSULFATE REDUCTASE, BETA SUBUNIT"/>
    <property type="match status" value="1"/>
</dbReference>
<dbReference type="RefSeq" id="WP_192623701.1">
    <property type="nucleotide sequence ID" value="NZ_JADBGG010000014.1"/>
</dbReference>
<dbReference type="PROSITE" id="PS00198">
    <property type="entry name" value="4FE4S_FER_1"/>
    <property type="match status" value="1"/>
</dbReference>
<dbReference type="PANTHER" id="PTHR43687:SF1">
    <property type="entry name" value="FERREDOXIN III"/>
    <property type="match status" value="1"/>
</dbReference>
<proteinExistence type="predicted"/>
<organism evidence="6 7">
    <name type="scientific">Desulfomicrobium macestii</name>
    <dbReference type="NCBI Taxonomy" id="90731"/>
    <lineage>
        <taxon>Bacteria</taxon>
        <taxon>Pseudomonadati</taxon>
        <taxon>Thermodesulfobacteriota</taxon>
        <taxon>Desulfovibrionia</taxon>
        <taxon>Desulfovibrionales</taxon>
        <taxon>Desulfomicrobiaceae</taxon>
        <taxon>Desulfomicrobium</taxon>
    </lineage>
</organism>
<keyword evidence="7" id="KW-1185">Reference proteome</keyword>
<evidence type="ECO:0000313" key="7">
    <source>
        <dbReference type="Proteomes" id="UP000639010"/>
    </source>
</evidence>
<dbReference type="Pfam" id="PF14697">
    <property type="entry name" value="Fer4_21"/>
    <property type="match status" value="1"/>
</dbReference>
<keyword evidence="3" id="KW-0408">Iron</keyword>
<keyword evidence="2" id="KW-0479">Metal-binding</keyword>
<dbReference type="EMBL" id="JADBGG010000014">
    <property type="protein sequence ID" value="MBE1425489.1"/>
    <property type="molecule type" value="Genomic_DNA"/>
</dbReference>
<feature type="domain" description="4Fe-4S ferredoxin-type" evidence="5">
    <location>
        <begin position="35"/>
        <end position="62"/>
    </location>
</feature>
<accession>A0ABR9H455</accession>
<evidence type="ECO:0000256" key="4">
    <source>
        <dbReference type="ARBA" id="ARBA00023014"/>
    </source>
</evidence>
<dbReference type="Proteomes" id="UP000639010">
    <property type="component" value="Unassembled WGS sequence"/>
</dbReference>
<name>A0ABR9H455_9BACT</name>
<evidence type="ECO:0000313" key="6">
    <source>
        <dbReference type="EMBL" id="MBE1425489.1"/>
    </source>
</evidence>
<evidence type="ECO:0000259" key="5">
    <source>
        <dbReference type="PROSITE" id="PS51379"/>
    </source>
</evidence>
<dbReference type="SUPFAM" id="SSF54862">
    <property type="entry name" value="4Fe-4S ferredoxins"/>
    <property type="match status" value="1"/>
</dbReference>
<reference evidence="6 7" key="1">
    <citation type="submission" date="2020-10" db="EMBL/GenBank/DDBJ databases">
        <title>Genomic Encyclopedia of Type Strains, Phase IV (KMG-IV): sequencing the most valuable type-strain genomes for metagenomic binning, comparative biology and taxonomic classification.</title>
        <authorList>
            <person name="Goeker M."/>
        </authorList>
    </citation>
    <scope>NUCLEOTIDE SEQUENCE [LARGE SCALE GENOMIC DNA]</scope>
    <source>
        <strain evidence="6 7">DSM 4194</strain>
    </source>
</reference>
<feature type="domain" description="4Fe-4S ferredoxin-type" evidence="5">
    <location>
        <begin position="3"/>
        <end position="33"/>
    </location>
</feature>